<dbReference type="InterPro" id="IPR006311">
    <property type="entry name" value="TAT_signal"/>
</dbReference>
<feature type="coiled-coil region" evidence="1">
    <location>
        <begin position="119"/>
        <end position="146"/>
    </location>
</feature>
<keyword evidence="1" id="KW-0175">Coiled coil</keyword>
<reference evidence="4" key="2">
    <citation type="submission" date="2024-05" db="EMBL/GenBank/DDBJ databases">
        <title>Rhodohalobacter halophilus gen. nov., sp. nov., a moderately halophilic member of the family Balneolaceae.</title>
        <authorList>
            <person name="Xia J."/>
        </authorList>
    </citation>
    <scope>NUCLEOTIDE SEQUENCE</scope>
    <source>
        <strain evidence="4">WB101</strain>
    </source>
</reference>
<evidence type="ECO:0000313" key="5">
    <source>
        <dbReference type="Proteomes" id="UP001165366"/>
    </source>
</evidence>
<dbReference type="PANTHER" id="PTHR12110">
    <property type="entry name" value="HYDROXYPYRUVATE ISOMERASE"/>
    <property type="match status" value="1"/>
</dbReference>
<evidence type="ECO:0000313" key="4">
    <source>
        <dbReference type="EMBL" id="MCG2589053.1"/>
    </source>
</evidence>
<name>A0ABS9KDX0_9BACT</name>
<keyword evidence="5" id="KW-1185">Reference proteome</keyword>
<organism evidence="4 5">
    <name type="scientific">Rhodohalobacter sulfatireducens</name>
    <dbReference type="NCBI Taxonomy" id="2911366"/>
    <lineage>
        <taxon>Bacteria</taxon>
        <taxon>Pseudomonadati</taxon>
        <taxon>Balneolota</taxon>
        <taxon>Balneolia</taxon>
        <taxon>Balneolales</taxon>
        <taxon>Balneolaceae</taxon>
        <taxon>Rhodohalobacter</taxon>
    </lineage>
</organism>
<reference evidence="4" key="1">
    <citation type="submission" date="2022-01" db="EMBL/GenBank/DDBJ databases">
        <authorList>
            <person name="Wang Y."/>
        </authorList>
    </citation>
    <scope>NUCLEOTIDE SEQUENCE</scope>
    <source>
        <strain evidence="4">WB101</strain>
    </source>
</reference>
<dbReference type="EMBL" id="JAKLWS010000012">
    <property type="protein sequence ID" value="MCG2589053.1"/>
    <property type="molecule type" value="Genomic_DNA"/>
</dbReference>
<dbReference type="InterPro" id="IPR036237">
    <property type="entry name" value="Xyl_isomerase-like_sf"/>
</dbReference>
<dbReference type="Gene3D" id="3.20.20.150">
    <property type="entry name" value="Divalent-metal-dependent TIM barrel enzymes"/>
    <property type="match status" value="1"/>
</dbReference>
<proteinExistence type="predicted"/>
<dbReference type="SUPFAM" id="SSF51658">
    <property type="entry name" value="Xylose isomerase-like"/>
    <property type="match status" value="1"/>
</dbReference>
<sequence length="348" mass="38534">MKKENKGVSRRQFLGTSFSLATGLLAGAGSAFGASSALRTFTRPDSMINGVQIGTITYSYRSMPDQSAEAILKAVIESGISAVELMGDPAELYAGRPENPINRREMFSLMRKSRDEGLTDEEQGRMNQMQSQMEEYNARVAEWRSSVSMDKFAELRQMYNDAGVSIYAFKPNAFGAENSDEEVEYALRAAKALGATSCTRELPDDAALSRRLGSLAEKHGVYMGYHNHTQATPTLWDTALEQSEYNSLNLDIGHWVAAGNPSVVDFIREKHDRITSIHVKDRTTPGNGAENLIWGKGNTPIREVLQLMSEENYDFPATIELEYQVPEGSDAVQEVARCLDFCKESLNA</sequence>
<dbReference type="Pfam" id="PF01261">
    <property type="entry name" value="AP_endonuc_2"/>
    <property type="match status" value="1"/>
</dbReference>
<dbReference type="Proteomes" id="UP001165366">
    <property type="component" value="Unassembled WGS sequence"/>
</dbReference>
<evidence type="ECO:0000256" key="1">
    <source>
        <dbReference type="SAM" id="Coils"/>
    </source>
</evidence>
<dbReference type="InterPro" id="IPR013022">
    <property type="entry name" value="Xyl_isomerase-like_TIM-brl"/>
</dbReference>
<feature type="domain" description="Xylose isomerase-like TIM barrel" evidence="3">
    <location>
        <begin position="141"/>
        <end position="339"/>
    </location>
</feature>
<keyword evidence="2" id="KW-0732">Signal</keyword>
<accession>A0ABS9KDX0</accession>
<comment type="caution">
    <text evidence="4">The sequence shown here is derived from an EMBL/GenBank/DDBJ whole genome shotgun (WGS) entry which is preliminary data.</text>
</comment>
<gene>
    <name evidence="4" type="ORF">L6773_10770</name>
</gene>
<evidence type="ECO:0000259" key="3">
    <source>
        <dbReference type="Pfam" id="PF01261"/>
    </source>
</evidence>
<feature type="signal peptide" evidence="2">
    <location>
        <begin position="1"/>
        <end position="33"/>
    </location>
</feature>
<dbReference type="InterPro" id="IPR050312">
    <property type="entry name" value="IolE/XylAMocC-like"/>
</dbReference>
<dbReference type="PROSITE" id="PS51318">
    <property type="entry name" value="TAT"/>
    <property type="match status" value="1"/>
</dbReference>
<protein>
    <submittedName>
        <fullName evidence="4">TIM barrel protein</fullName>
    </submittedName>
</protein>
<dbReference type="RefSeq" id="WP_237854303.1">
    <property type="nucleotide sequence ID" value="NZ_JAKLWS010000012.1"/>
</dbReference>
<evidence type="ECO:0000256" key="2">
    <source>
        <dbReference type="SAM" id="SignalP"/>
    </source>
</evidence>
<feature type="chain" id="PRO_5046978245" evidence="2">
    <location>
        <begin position="34"/>
        <end position="348"/>
    </location>
</feature>